<organism evidence="2 3">
    <name type="scientific">Anaeramoeba flamelloides</name>
    <dbReference type="NCBI Taxonomy" id="1746091"/>
    <lineage>
        <taxon>Eukaryota</taxon>
        <taxon>Metamonada</taxon>
        <taxon>Anaeramoebidae</taxon>
        <taxon>Anaeramoeba</taxon>
    </lineage>
</organism>
<dbReference type="PRINTS" id="PR00190">
    <property type="entry name" value="ACTIN"/>
</dbReference>
<dbReference type="InterPro" id="IPR004000">
    <property type="entry name" value="Actin"/>
</dbReference>
<evidence type="ECO:0000256" key="1">
    <source>
        <dbReference type="RuleBase" id="RU000487"/>
    </source>
</evidence>
<dbReference type="EMBL" id="JAOAOG010000032">
    <property type="protein sequence ID" value="KAJ6253380.1"/>
    <property type="molecule type" value="Genomic_DNA"/>
</dbReference>
<evidence type="ECO:0000313" key="2">
    <source>
        <dbReference type="EMBL" id="KAJ6253380.1"/>
    </source>
</evidence>
<dbReference type="SMART" id="SM00268">
    <property type="entry name" value="ACTIN"/>
    <property type="match status" value="1"/>
</dbReference>
<gene>
    <name evidence="2" type="ORF">M0813_01429</name>
</gene>
<comment type="caution">
    <text evidence="2">The sequence shown here is derived from an EMBL/GenBank/DDBJ whole genome shotgun (WGS) entry which is preliminary data.</text>
</comment>
<sequence length="374" mass="42101">MDEVHPIVIDNGASMMKVGFAGDDSPRATFPTLIGTPIEELVMLGFGYEHKKYIGDRAQNSRGILRLECPIERGVVTDWVGMEKIWDHAFSTGLNVVPQEHPVLVTDKFNGPRSNRETMAEILFESFEIPKMYVSDENTLAYICTGRGLSVNLDVGHGCASIVPLYNGTTFPAAIHKYDYGGYDVTEYLAKLLNDKGANFTTTAEMQIVQEIKEKVCHVSQDYQRDLRSCNPKLTKYELPDTSLIEIGNEAFMCTEILFNPSLIGSEQPGLHEIVYNAIMKCEIDTRKDFFSNILLSGATTLFTGFVERLRTEILNLVPENMRVRIVADPDRRYSVWIGGSITASLSVFKSKWITKEEYEESGASIVHKKFFYI</sequence>
<dbReference type="SUPFAM" id="SSF53067">
    <property type="entry name" value="Actin-like ATPase domain"/>
    <property type="match status" value="2"/>
</dbReference>
<dbReference type="Proteomes" id="UP001150062">
    <property type="component" value="Unassembled WGS sequence"/>
</dbReference>
<proteinExistence type="inferred from homology"/>
<dbReference type="InterPro" id="IPR043129">
    <property type="entry name" value="ATPase_NBD"/>
</dbReference>
<dbReference type="PANTHER" id="PTHR11937">
    <property type="entry name" value="ACTIN"/>
    <property type="match status" value="1"/>
</dbReference>
<keyword evidence="3" id="KW-1185">Reference proteome</keyword>
<name>A0ABQ8Z973_9EUKA</name>
<comment type="similarity">
    <text evidence="1">Belongs to the actin family.</text>
</comment>
<dbReference type="InterPro" id="IPR004001">
    <property type="entry name" value="Actin_CS"/>
</dbReference>
<reference evidence="2" key="1">
    <citation type="submission" date="2022-08" db="EMBL/GenBank/DDBJ databases">
        <title>Novel sulfate-reducing endosymbionts in the free-living metamonad Anaeramoeba.</title>
        <authorList>
            <person name="Jerlstrom-Hultqvist J."/>
            <person name="Cepicka I."/>
            <person name="Gallot-Lavallee L."/>
            <person name="Salas-Leiva D."/>
            <person name="Curtis B.A."/>
            <person name="Zahonova K."/>
            <person name="Pipaliya S."/>
            <person name="Dacks J."/>
            <person name="Roger A.J."/>
        </authorList>
    </citation>
    <scope>NUCLEOTIDE SEQUENCE</scope>
    <source>
        <strain evidence="2">Schooner1</strain>
    </source>
</reference>
<dbReference type="Gene3D" id="3.90.640.10">
    <property type="entry name" value="Actin, Chain A, domain 4"/>
    <property type="match status" value="1"/>
</dbReference>
<dbReference type="Gene3D" id="3.30.420.40">
    <property type="match status" value="2"/>
</dbReference>
<protein>
    <submittedName>
        <fullName evidence="2">Actin-7-related</fullName>
    </submittedName>
</protein>
<accession>A0ABQ8Z973</accession>
<dbReference type="PROSITE" id="PS00432">
    <property type="entry name" value="ACTINS_2"/>
    <property type="match status" value="1"/>
</dbReference>
<evidence type="ECO:0000313" key="3">
    <source>
        <dbReference type="Proteomes" id="UP001150062"/>
    </source>
</evidence>
<dbReference type="Pfam" id="PF00022">
    <property type="entry name" value="Actin"/>
    <property type="match status" value="1"/>
</dbReference>